<sequence>FAKTLMEHRSKLQLASGYRLESHYIGGSRIGIGDSQPCRWCNSYLPRLLLYISEPAAVRGYHGRLTGAPSV</sequence>
<dbReference type="Proteomes" id="UP000823775">
    <property type="component" value="Unassembled WGS sequence"/>
</dbReference>
<evidence type="ECO:0000313" key="1">
    <source>
        <dbReference type="EMBL" id="MCD9646525.1"/>
    </source>
</evidence>
<dbReference type="EMBL" id="JACEIK010004824">
    <property type="protein sequence ID" value="MCD9646525.1"/>
    <property type="molecule type" value="Genomic_DNA"/>
</dbReference>
<comment type="caution">
    <text evidence="1">The sequence shown here is derived from an EMBL/GenBank/DDBJ whole genome shotgun (WGS) entry which is preliminary data.</text>
</comment>
<reference evidence="1 2" key="1">
    <citation type="journal article" date="2021" name="BMC Genomics">
        <title>Datura genome reveals duplications of psychoactive alkaloid biosynthetic genes and high mutation rate following tissue culture.</title>
        <authorList>
            <person name="Rajewski A."/>
            <person name="Carter-House D."/>
            <person name="Stajich J."/>
            <person name="Litt A."/>
        </authorList>
    </citation>
    <scope>NUCLEOTIDE SEQUENCE [LARGE SCALE GENOMIC DNA]</scope>
    <source>
        <strain evidence="1">AR-01</strain>
    </source>
</reference>
<keyword evidence="2" id="KW-1185">Reference proteome</keyword>
<feature type="non-terminal residue" evidence="1">
    <location>
        <position position="1"/>
    </location>
</feature>
<protein>
    <submittedName>
        <fullName evidence="1">Uncharacterized protein</fullName>
    </submittedName>
</protein>
<accession>A0ABS8VK49</accession>
<organism evidence="1 2">
    <name type="scientific">Datura stramonium</name>
    <name type="common">Jimsonweed</name>
    <name type="synonym">Common thornapple</name>
    <dbReference type="NCBI Taxonomy" id="4076"/>
    <lineage>
        <taxon>Eukaryota</taxon>
        <taxon>Viridiplantae</taxon>
        <taxon>Streptophyta</taxon>
        <taxon>Embryophyta</taxon>
        <taxon>Tracheophyta</taxon>
        <taxon>Spermatophyta</taxon>
        <taxon>Magnoliopsida</taxon>
        <taxon>eudicotyledons</taxon>
        <taxon>Gunneridae</taxon>
        <taxon>Pentapetalae</taxon>
        <taxon>asterids</taxon>
        <taxon>lamiids</taxon>
        <taxon>Solanales</taxon>
        <taxon>Solanaceae</taxon>
        <taxon>Solanoideae</taxon>
        <taxon>Datureae</taxon>
        <taxon>Datura</taxon>
    </lineage>
</organism>
<evidence type="ECO:0000313" key="2">
    <source>
        <dbReference type="Proteomes" id="UP000823775"/>
    </source>
</evidence>
<gene>
    <name evidence="1" type="ORF">HAX54_036412</name>
</gene>
<proteinExistence type="predicted"/>
<feature type="non-terminal residue" evidence="1">
    <location>
        <position position="71"/>
    </location>
</feature>
<name>A0ABS8VK49_DATST</name>